<keyword evidence="2" id="KW-1185">Reference proteome</keyword>
<organism evidence="1 2">
    <name type="scientific">Streptoalloteichus hindustanus</name>
    <dbReference type="NCBI Taxonomy" id="2017"/>
    <lineage>
        <taxon>Bacteria</taxon>
        <taxon>Bacillati</taxon>
        <taxon>Actinomycetota</taxon>
        <taxon>Actinomycetes</taxon>
        <taxon>Pseudonocardiales</taxon>
        <taxon>Pseudonocardiaceae</taxon>
        <taxon>Streptoalloteichus</taxon>
    </lineage>
</organism>
<reference evidence="1 2" key="1">
    <citation type="submission" date="2016-11" db="EMBL/GenBank/DDBJ databases">
        <authorList>
            <person name="Jaros S."/>
            <person name="Januszkiewicz K."/>
            <person name="Wedrychowicz H."/>
        </authorList>
    </citation>
    <scope>NUCLEOTIDE SEQUENCE [LARGE SCALE GENOMIC DNA]</scope>
    <source>
        <strain evidence="1 2">DSM 44523</strain>
    </source>
</reference>
<evidence type="ECO:0008006" key="3">
    <source>
        <dbReference type="Google" id="ProtNLM"/>
    </source>
</evidence>
<proteinExistence type="predicted"/>
<dbReference type="AlphaFoldDB" id="A0A1M4XHP1"/>
<dbReference type="Proteomes" id="UP000184501">
    <property type="component" value="Unassembled WGS sequence"/>
</dbReference>
<name>A0A1M4XHP1_STRHI</name>
<accession>A0A1M4XHP1</accession>
<dbReference type="EMBL" id="FQVN01000002">
    <property type="protein sequence ID" value="SHE92823.1"/>
    <property type="molecule type" value="Genomic_DNA"/>
</dbReference>
<protein>
    <recommendedName>
        <fullName evidence="3">Helix-turn-helix domain-containing protein</fullName>
    </recommendedName>
</protein>
<evidence type="ECO:0000313" key="2">
    <source>
        <dbReference type="Proteomes" id="UP000184501"/>
    </source>
</evidence>
<dbReference type="Gene3D" id="1.25.40.10">
    <property type="entry name" value="Tetratricopeptide repeat domain"/>
    <property type="match status" value="1"/>
</dbReference>
<evidence type="ECO:0000313" key="1">
    <source>
        <dbReference type="EMBL" id="SHE92823.1"/>
    </source>
</evidence>
<sequence length="372" mass="39973">MGAAFRAAHTVFGISQAALAKRVHYGGASIPHSEGGHRAAPEGFSRVAVDACGAGDGLGAVFRQHTEPTGAKGWSLEEREPLDAEWLAVARNLVKTLLHLDVATGGDDSAPLAIRAVATARRQVATHPCRAGVEPDVHAVIGELAEVAGWLAYDAGLHDEVRRLNLAARHHLAVAGDASLDLLVVQNTAMHVADQGRPVEALRLARNVLGSRSLSPRLECLFRIREARALAQAGADGEARRVWRKAVGLHQDGTRDSDPAWAWWLTEGELAWHAGMVAGCAENWSDAIENLMRCVELTPARARRGAYIHLAMLMRAQVLAGAWRDAEETLRLLWPHVGEVRSSRGRAIVRAALDHARDVGSSQAAALRGVRI</sequence>
<dbReference type="InterPro" id="IPR011990">
    <property type="entry name" value="TPR-like_helical_dom_sf"/>
</dbReference>
<gene>
    <name evidence="1" type="ORF">SAMN05444320_1022</name>
</gene>